<dbReference type="RefSeq" id="WP_004640828.1">
    <property type="nucleotide sequence ID" value="NZ_GG770435.1"/>
</dbReference>
<dbReference type="Pfam" id="PF00534">
    <property type="entry name" value="Glycos_transf_1"/>
    <property type="match status" value="1"/>
</dbReference>
<accession>D4XTH4</accession>
<keyword evidence="3" id="KW-0808">Transferase</keyword>
<reference evidence="4" key="1">
    <citation type="submission" date="2010-03" db="EMBL/GenBank/DDBJ databases">
        <title>Complete sequence of Mobiluncus curtisii ATCC 43063.</title>
        <authorList>
            <person name="Muzny D."/>
            <person name="Qin X."/>
            <person name="Deng J."/>
            <person name="Jiang H."/>
            <person name="Liu Y."/>
            <person name="Qu J."/>
            <person name="Song X.-Z."/>
            <person name="Zhang L."/>
            <person name="Thornton R."/>
            <person name="Coyle M."/>
            <person name="Francisco L."/>
            <person name="Jackson L."/>
            <person name="Javaid M."/>
            <person name="Korchina V."/>
            <person name="Kovar C."/>
            <person name="Mata R."/>
            <person name="Mathew T."/>
            <person name="Ngo R."/>
            <person name="Nguyen L."/>
            <person name="Nguyen N."/>
            <person name="Okwuonu G."/>
            <person name="Ongeri F."/>
            <person name="Pham C."/>
            <person name="Simmons D."/>
            <person name="Wilczek-Boney K."/>
            <person name="Hale W."/>
            <person name="Jakkamsetti A."/>
            <person name="Pham P."/>
            <person name="Ruth R."/>
            <person name="San Lucas F."/>
            <person name="Warren J."/>
            <person name="Zhang J."/>
            <person name="Zhao Z."/>
            <person name="Zhou C."/>
            <person name="Zhu D."/>
            <person name="Lee S."/>
            <person name="Bess C."/>
            <person name="Blankenburg K."/>
            <person name="Forbes L."/>
            <person name="Fu Q."/>
            <person name="Gubbala S."/>
            <person name="Hirani K."/>
            <person name="Jayaseelan J.C."/>
            <person name="Lara F."/>
            <person name="Munidasa M."/>
            <person name="Palculict T."/>
            <person name="Patil S."/>
            <person name="Pu L.-L."/>
            <person name="Saada N."/>
            <person name="Tang L."/>
            <person name="Weissenberger G."/>
            <person name="Zhu Y."/>
            <person name="Hemphill L."/>
            <person name="Shang Y."/>
            <person name="Youmans B."/>
            <person name="Ayvaz T."/>
            <person name="Ross M."/>
            <person name="Santibanez J."/>
            <person name="Aqrawi P."/>
            <person name="Gross S."/>
            <person name="Joshi V."/>
            <person name="Fowler G."/>
            <person name="Nazareth L."/>
            <person name="Reid J."/>
            <person name="Worley K."/>
            <person name="Petrosino J."/>
            <person name="Highlander S."/>
            <person name="Gibbs R."/>
            <person name="Gibbs R."/>
        </authorList>
    </citation>
    <scope>NUCLEOTIDE SEQUENCE [LARGE SCALE GENOMIC DNA]</scope>
    <source>
        <strain evidence="4">ATCC 19194</strain>
    </source>
</reference>
<dbReference type="Gene3D" id="3.40.50.2000">
    <property type="entry name" value="Glycogen Phosphorylase B"/>
    <property type="match status" value="2"/>
</dbReference>
<name>D4XTH4_ACIHA</name>
<dbReference type="InterPro" id="IPR050194">
    <property type="entry name" value="Glycosyltransferase_grp1"/>
</dbReference>
<evidence type="ECO:0000259" key="1">
    <source>
        <dbReference type="Pfam" id="PF00534"/>
    </source>
</evidence>
<organism evidence="3 4">
    <name type="scientific">Acinetobacter haemolyticus ATCC 19194</name>
    <dbReference type="NCBI Taxonomy" id="707232"/>
    <lineage>
        <taxon>Bacteria</taxon>
        <taxon>Pseudomonadati</taxon>
        <taxon>Pseudomonadota</taxon>
        <taxon>Gammaproteobacteria</taxon>
        <taxon>Moraxellales</taxon>
        <taxon>Moraxellaceae</taxon>
        <taxon>Acinetobacter</taxon>
    </lineage>
</organism>
<dbReference type="GO" id="GO:0016757">
    <property type="term" value="F:glycosyltransferase activity"/>
    <property type="evidence" value="ECO:0007669"/>
    <property type="project" value="UniProtKB-KW"/>
</dbReference>
<dbReference type="CDD" id="cd03814">
    <property type="entry name" value="GT4-like"/>
    <property type="match status" value="1"/>
</dbReference>
<feature type="domain" description="Glycosyltransferase subfamily 4-like N-terminal" evidence="2">
    <location>
        <begin position="69"/>
        <end position="236"/>
    </location>
</feature>
<gene>
    <name evidence="3" type="ORF">HMP0015_3016</name>
</gene>
<evidence type="ECO:0000259" key="2">
    <source>
        <dbReference type="Pfam" id="PF13439"/>
    </source>
</evidence>
<dbReference type="InterPro" id="IPR001296">
    <property type="entry name" value="Glyco_trans_1"/>
</dbReference>
<feature type="domain" description="Glycosyl transferase family 1" evidence="1">
    <location>
        <begin position="245"/>
        <end position="390"/>
    </location>
</feature>
<keyword evidence="3" id="KW-0328">Glycosyltransferase</keyword>
<dbReference type="AlphaFoldDB" id="D4XTH4"/>
<comment type="caution">
    <text evidence="3">The sequence shown here is derived from an EMBL/GenBank/DDBJ whole genome shotgun (WGS) entry which is preliminary data.</text>
</comment>
<dbReference type="Pfam" id="PF13439">
    <property type="entry name" value="Glyco_transf_4"/>
    <property type="match status" value="1"/>
</dbReference>
<dbReference type="InterPro" id="IPR028098">
    <property type="entry name" value="Glyco_trans_4-like_N"/>
</dbReference>
<dbReference type="EMBL" id="ADMT01000222">
    <property type="protein sequence ID" value="EFF81534.1"/>
    <property type="molecule type" value="Genomic_DNA"/>
</dbReference>
<evidence type="ECO:0000313" key="4">
    <source>
        <dbReference type="Proteomes" id="UP000003085"/>
    </source>
</evidence>
<proteinExistence type="predicted"/>
<dbReference type="Proteomes" id="UP000003085">
    <property type="component" value="Unassembled WGS sequence"/>
</dbReference>
<dbReference type="EC" id="2.4.-.-" evidence="3"/>
<sequence length="438" mass="49073">MKITTQMDGDMQSTYATSLLKQEQFPESLKFYFKRKHFKDQQDQLSELQDLVRPRLRIAIVTETWPPEINGVAMSMMQLCQGLQRLGHKILLVRPVQKNVCTEFHPDQECLVFSQPVPKYPSVQFGWPQYLKVSKAFEKFAPDVVHIVTEGPLGLTALQAAKSKKIAVSSGFHSAFHDFSRFFDLAFLVKPIQRYLTWFHNSTDVTCVPSQYTEQALRGFGVTCPLVVVGRGVDTAKFSPIHRSQQLRQRWGVNADTRVLLYVGRLSPEKAVDVLIKSFHALRTQQGTNFKFVIVGDGPDRARLGKLAQSNDVIFTGSLSGRELSEAYASADVFTFASQADTFGNVVLEAIASGLPVVAYDYVAAHQHIKHDVTGWLSPLGHTTDLIQSICHLPALPQLRQMGLLASESVQETSWQFPVQQLEQALYQVAKESPMTSS</sequence>
<protein>
    <submittedName>
        <fullName evidence="3">Glycosyltransferase, group 1 family protein</fullName>
        <ecNumber evidence="3">2.4.-.-</ecNumber>
    </submittedName>
</protein>
<dbReference type="PANTHER" id="PTHR45947:SF3">
    <property type="entry name" value="SULFOQUINOVOSYL TRANSFERASE SQD2"/>
    <property type="match status" value="1"/>
</dbReference>
<evidence type="ECO:0000313" key="3">
    <source>
        <dbReference type="EMBL" id="EFF81534.1"/>
    </source>
</evidence>
<dbReference type="PANTHER" id="PTHR45947">
    <property type="entry name" value="SULFOQUINOVOSYL TRANSFERASE SQD2"/>
    <property type="match status" value="1"/>
</dbReference>
<dbReference type="HOGENOM" id="CLU_009583_2_0_6"/>
<dbReference type="SUPFAM" id="SSF53756">
    <property type="entry name" value="UDP-Glycosyltransferase/glycogen phosphorylase"/>
    <property type="match status" value="1"/>
</dbReference>